<dbReference type="Gene3D" id="1.10.443.10">
    <property type="entry name" value="Intergrase catalytic core"/>
    <property type="match status" value="1"/>
</dbReference>
<keyword evidence="4" id="KW-1185">Reference proteome</keyword>
<organism evidence="3 4">
    <name type="scientific">Comamonas faecalis</name>
    <dbReference type="NCBI Taxonomy" id="1387849"/>
    <lineage>
        <taxon>Bacteria</taxon>
        <taxon>Pseudomonadati</taxon>
        <taxon>Pseudomonadota</taxon>
        <taxon>Betaproteobacteria</taxon>
        <taxon>Burkholderiales</taxon>
        <taxon>Comamonadaceae</taxon>
        <taxon>Comamonas</taxon>
    </lineage>
</organism>
<sequence>MRILEALRLRVKDVEFERRELIVRQGKGNKDRVTVLPENLIAPLREQMERARVLHRKDLDADMGAVGCPMRWLSSTRMSPRPGAGGVS</sequence>
<dbReference type="Pfam" id="PF00589">
    <property type="entry name" value="Phage_integrase"/>
    <property type="match status" value="1"/>
</dbReference>
<comment type="caution">
    <text evidence="3">The sequence shown here is derived from an EMBL/GenBank/DDBJ whole genome shotgun (WGS) entry which is preliminary data.</text>
</comment>
<dbReference type="InterPro" id="IPR011010">
    <property type="entry name" value="DNA_brk_join_enz"/>
</dbReference>
<proteinExistence type="predicted"/>
<dbReference type="InterPro" id="IPR013762">
    <property type="entry name" value="Integrase-like_cat_sf"/>
</dbReference>
<evidence type="ECO:0000256" key="1">
    <source>
        <dbReference type="ARBA" id="ARBA00023172"/>
    </source>
</evidence>
<protein>
    <recommendedName>
        <fullName evidence="2">Tyr recombinase domain-containing protein</fullName>
    </recommendedName>
</protein>
<keyword evidence="1" id="KW-0233">DNA recombination</keyword>
<evidence type="ECO:0000313" key="4">
    <source>
        <dbReference type="Proteomes" id="UP001501627"/>
    </source>
</evidence>
<dbReference type="Proteomes" id="UP001501627">
    <property type="component" value="Unassembled WGS sequence"/>
</dbReference>
<gene>
    <name evidence="3" type="ORF">GCM10022279_04490</name>
</gene>
<dbReference type="EMBL" id="BAABBP010000003">
    <property type="protein sequence ID" value="GAA3984327.1"/>
    <property type="molecule type" value="Genomic_DNA"/>
</dbReference>
<dbReference type="RefSeq" id="WP_425549885.1">
    <property type="nucleotide sequence ID" value="NZ_BAABBP010000003.1"/>
</dbReference>
<dbReference type="PROSITE" id="PS51898">
    <property type="entry name" value="TYR_RECOMBINASE"/>
    <property type="match status" value="1"/>
</dbReference>
<accession>A0ABP7QLW2</accession>
<evidence type="ECO:0000313" key="3">
    <source>
        <dbReference type="EMBL" id="GAA3984327.1"/>
    </source>
</evidence>
<feature type="domain" description="Tyr recombinase" evidence="2">
    <location>
        <begin position="1"/>
        <end position="88"/>
    </location>
</feature>
<name>A0ABP7QLW2_9BURK</name>
<dbReference type="InterPro" id="IPR002104">
    <property type="entry name" value="Integrase_catalytic"/>
</dbReference>
<evidence type="ECO:0000259" key="2">
    <source>
        <dbReference type="PROSITE" id="PS51898"/>
    </source>
</evidence>
<dbReference type="SUPFAM" id="SSF56349">
    <property type="entry name" value="DNA breaking-rejoining enzymes"/>
    <property type="match status" value="1"/>
</dbReference>
<reference evidence="4" key="1">
    <citation type="journal article" date="2019" name="Int. J. Syst. Evol. Microbiol.">
        <title>The Global Catalogue of Microorganisms (GCM) 10K type strain sequencing project: providing services to taxonomists for standard genome sequencing and annotation.</title>
        <authorList>
            <consortium name="The Broad Institute Genomics Platform"/>
            <consortium name="The Broad Institute Genome Sequencing Center for Infectious Disease"/>
            <person name="Wu L."/>
            <person name="Ma J."/>
        </authorList>
    </citation>
    <scope>NUCLEOTIDE SEQUENCE [LARGE SCALE GENOMIC DNA]</scope>
    <source>
        <strain evidence="4">JCM 17561</strain>
    </source>
</reference>